<dbReference type="InterPro" id="IPR036457">
    <property type="entry name" value="PPM-type-like_dom_sf"/>
</dbReference>
<dbReference type="OrthoDB" id="9801841at2"/>
<dbReference type="NCBIfam" id="NF033484">
    <property type="entry name" value="Stp1_PP2C_phos"/>
    <property type="match status" value="1"/>
</dbReference>
<accession>A0A135L453</accession>
<sequence length="246" mass="27501">MLAAVRSDVGKVREINEDCVYLSEPYTNELMIAIVADGMGGHLAGEIASKTAVETIYQELKSTIQEQRTIEEYQNALEFVIRQANSKVYQQSINQEDYRGMGTTIIASIISPQWIIIGHIGDSRAYLFTENQVKQLTTDHSLVNELLKSGQISQEEAINHPKKNVLTRALGTDENVKIDMHVIEWSQDQTLLLCTDGLTNRLSEEKILSVVNQARLSPQEITDHLVELANQAGGEDNISVIVIRHD</sequence>
<evidence type="ECO:0000313" key="3">
    <source>
        <dbReference type="Proteomes" id="UP000070352"/>
    </source>
</evidence>
<dbReference type="PANTHER" id="PTHR47992">
    <property type="entry name" value="PROTEIN PHOSPHATASE"/>
    <property type="match status" value="1"/>
</dbReference>
<dbReference type="InterPro" id="IPR015655">
    <property type="entry name" value="PP2C"/>
</dbReference>
<dbReference type="Pfam" id="PF13672">
    <property type="entry name" value="PP2C_2"/>
    <property type="match status" value="1"/>
</dbReference>
<feature type="domain" description="PPM-type phosphatase" evidence="1">
    <location>
        <begin position="2"/>
        <end position="245"/>
    </location>
</feature>
<dbReference type="STRING" id="1413211.U473_06580"/>
<dbReference type="Gene3D" id="3.60.40.10">
    <property type="entry name" value="PPM-type phosphatase domain"/>
    <property type="match status" value="1"/>
</dbReference>
<gene>
    <name evidence="2" type="ORF">U473_06580</name>
</gene>
<dbReference type="RefSeq" id="WP_068724567.1">
    <property type="nucleotide sequence ID" value="NZ_LSKU01000001.1"/>
</dbReference>
<protein>
    <recommendedName>
        <fullName evidence="1">PPM-type phosphatase domain-containing protein</fullName>
    </recommendedName>
</protein>
<dbReference type="PROSITE" id="PS51746">
    <property type="entry name" value="PPM_2"/>
    <property type="match status" value="1"/>
</dbReference>
<dbReference type="CDD" id="cd00143">
    <property type="entry name" value="PP2Cc"/>
    <property type="match status" value="1"/>
</dbReference>
<comment type="caution">
    <text evidence="2">The sequence shown here is derived from an EMBL/GenBank/DDBJ whole genome shotgun (WGS) entry which is preliminary data.</text>
</comment>
<dbReference type="AlphaFoldDB" id="A0A135L453"/>
<keyword evidence="3" id="KW-1185">Reference proteome</keyword>
<dbReference type="SMART" id="SM00332">
    <property type="entry name" value="PP2Cc"/>
    <property type="match status" value="1"/>
</dbReference>
<organism evidence="2 3">
    <name type="scientific">Tepidibacillus decaturensis</name>
    <dbReference type="NCBI Taxonomy" id="1413211"/>
    <lineage>
        <taxon>Bacteria</taxon>
        <taxon>Bacillati</taxon>
        <taxon>Bacillota</taxon>
        <taxon>Bacilli</taxon>
        <taxon>Bacillales</taxon>
        <taxon>Bacillaceae</taxon>
        <taxon>Tepidibacillus</taxon>
    </lineage>
</organism>
<dbReference type="Proteomes" id="UP000070352">
    <property type="component" value="Unassembled WGS sequence"/>
</dbReference>
<dbReference type="SMART" id="SM00331">
    <property type="entry name" value="PP2C_SIG"/>
    <property type="match status" value="1"/>
</dbReference>
<dbReference type="GO" id="GO:0004722">
    <property type="term" value="F:protein serine/threonine phosphatase activity"/>
    <property type="evidence" value="ECO:0007669"/>
    <property type="project" value="InterPro"/>
</dbReference>
<evidence type="ECO:0000259" key="1">
    <source>
        <dbReference type="PROSITE" id="PS51746"/>
    </source>
</evidence>
<dbReference type="InterPro" id="IPR001932">
    <property type="entry name" value="PPM-type_phosphatase-like_dom"/>
</dbReference>
<name>A0A135L453_9BACI</name>
<dbReference type="SUPFAM" id="SSF81606">
    <property type="entry name" value="PP2C-like"/>
    <property type="match status" value="1"/>
</dbReference>
<proteinExistence type="predicted"/>
<evidence type="ECO:0000313" key="2">
    <source>
        <dbReference type="EMBL" id="KXG43717.1"/>
    </source>
</evidence>
<dbReference type="EMBL" id="LSKU01000001">
    <property type="protein sequence ID" value="KXG43717.1"/>
    <property type="molecule type" value="Genomic_DNA"/>
</dbReference>
<reference evidence="2 3" key="1">
    <citation type="submission" date="2016-02" db="EMBL/GenBank/DDBJ databases">
        <title>Draft Genome for Tepidibacillus decaturensis nov. sp. Strain Z9, an Anaerobic, Moderately Thermophilic and Heterotrophic Bacterium from Deep Subsurface of the Illinois Basin, USA.</title>
        <authorList>
            <person name="Dong Y."/>
            <person name="Chang J.Y."/>
            <person name="Sanford R."/>
            <person name="Fouke B.W."/>
        </authorList>
    </citation>
    <scope>NUCLEOTIDE SEQUENCE [LARGE SCALE GENOMIC DNA]</scope>
    <source>
        <strain evidence="2 3">Z9</strain>
    </source>
</reference>